<keyword evidence="2" id="KW-1185">Reference proteome</keyword>
<name>A0A9X4ALI0_9BACI</name>
<proteinExistence type="predicted"/>
<accession>A0A9X4ALI0</accession>
<evidence type="ECO:0000313" key="1">
    <source>
        <dbReference type="EMBL" id="MDC3424271.1"/>
    </source>
</evidence>
<dbReference type="EMBL" id="JAMQKB010000005">
    <property type="protein sequence ID" value="MDC3424271.1"/>
    <property type="molecule type" value="Genomic_DNA"/>
</dbReference>
<dbReference type="Proteomes" id="UP001145050">
    <property type="component" value="Unassembled WGS sequence"/>
</dbReference>
<dbReference type="AlphaFoldDB" id="A0A9X4ALI0"/>
<sequence>MSELLIMGLFGLAIYVFARKMEKKPILPWKESSHTSEVKFTAKKEKMNKHSIPLDQEPDIFRNLLNEIKEIDSHMIRHKDNTFVLMAEVEPVNYFLLSQDEQEAIDVTFERWLAQTNYNIQFYLQNRYIDLSEPIEEMRKSMIEADDLHENAIQYGKSMVEELTKWQQVAPRYETKRYLLFTYKINQSELTADSKEELEEKTVDKAFSELYRRFNTAKSQLRKARMNVQLLTNEGICEVLYHTFNRRKAIKNRFKDFGVNEMLSLYVTADQDDARIEAVKEGYDNETSKKETDDKAS</sequence>
<reference evidence="1" key="1">
    <citation type="submission" date="2022-06" db="EMBL/GenBank/DDBJ databases">
        <title>Aquibacillus sp. a new bacterium isolated from soil saline samples.</title>
        <authorList>
            <person name="Galisteo C."/>
            <person name="De La Haba R."/>
            <person name="Sanchez-Porro C."/>
            <person name="Ventosa A."/>
        </authorList>
    </citation>
    <scope>NUCLEOTIDE SEQUENCE</scope>
    <source>
        <strain evidence="1">3ASR75-11</strain>
    </source>
</reference>
<gene>
    <name evidence="1" type="ORF">NC797_07085</name>
</gene>
<evidence type="ECO:0000313" key="2">
    <source>
        <dbReference type="Proteomes" id="UP001145050"/>
    </source>
</evidence>
<organism evidence="1 2">
    <name type="scientific">Terrihalobacillus insolitus</name>
    <dbReference type="NCBI Taxonomy" id="2950438"/>
    <lineage>
        <taxon>Bacteria</taxon>
        <taxon>Bacillati</taxon>
        <taxon>Bacillota</taxon>
        <taxon>Bacilli</taxon>
        <taxon>Bacillales</taxon>
        <taxon>Bacillaceae</taxon>
        <taxon>Terrihalobacillus</taxon>
    </lineage>
</organism>
<protein>
    <submittedName>
        <fullName evidence="1">TraC family protein</fullName>
    </submittedName>
</protein>
<comment type="caution">
    <text evidence="1">The sequence shown here is derived from an EMBL/GenBank/DDBJ whole genome shotgun (WGS) entry which is preliminary data.</text>
</comment>
<dbReference type="RefSeq" id="WP_272436076.1">
    <property type="nucleotide sequence ID" value="NZ_JAMQKB010000005.1"/>
</dbReference>